<dbReference type="PRINTS" id="PR00385">
    <property type="entry name" value="P450"/>
</dbReference>
<comment type="similarity">
    <text evidence="1 5">Belongs to the cytochrome P450 family.</text>
</comment>
<protein>
    <submittedName>
        <fullName evidence="7">Cytochrome P450 71A1-like</fullName>
    </submittedName>
</protein>
<dbReference type="PROSITE" id="PS00086">
    <property type="entry name" value="CYTOCHROME_P450"/>
    <property type="match status" value="1"/>
</dbReference>
<dbReference type="GO" id="GO:0004497">
    <property type="term" value="F:monooxygenase activity"/>
    <property type="evidence" value="ECO:0007669"/>
    <property type="project" value="UniProtKB-KW"/>
</dbReference>
<dbReference type="OrthoDB" id="1470350at2759"/>
<evidence type="ECO:0000313" key="7">
    <source>
        <dbReference type="RefSeq" id="XP_018814042.1"/>
    </source>
</evidence>
<evidence type="ECO:0000256" key="2">
    <source>
        <dbReference type="ARBA" id="ARBA00022723"/>
    </source>
</evidence>
<dbReference type="KEGG" id="jre:108986004"/>
<evidence type="ECO:0000256" key="4">
    <source>
        <dbReference type="PIRSR" id="PIRSR602401-1"/>
    </source>
</evidence>
<dbReference type="FunFam" id="1.10.630.10:FF:000011">
    <property type="entry name" value="Cytochrome P450 83B1"/>
    <property type="match status" value="1"/>
</dbReference>
<evidence type="ECO:0000256" key="5">
    <source>
        <dbReference type="RuleBase" id="RU000461"/>
    </source>
</evidence>
<evidence type="ECO:0000256" key="1">
    <source>
        <dbReference type="ARBA" id="ARBA00010617"/>
    </source>
</evidence>
<dbReference type="InterPro" id="IPR036396">
    <property type="entry name" value="Cyt_P450_sf"/>
</dbReference>
<dbReference type="GeneID" id="108986004"/>
<dbReference type="RefSeq" id="XP_018814042.1">
    <property type="nucleotide sequence ID" value="XM_018958497.2"/>
</dbReference>
<evidence type="ECO:0000256" key="3">
    <source>
        <dbReference type="ARBA" id="ARBA00023004"/>
    </source>
</evidence>
<keyword evidence="5" id="KW-0503">Monooxygenase</keyword>
<dbReference type="GO" id="GO:0020037">
    <property type="term" value="F:heme binding"/>
    <property type="evidence" value="ECO:0007669"/>
    <property type="project" value="InterPro"/>
</dbReference>
<dbReference type="GO" id="GO:0016705">
    <property type="term" value="F:oxidoreductase activity, acting on paired donors, with incorporation or reduction of molecular oxygen"/>
    <property type="evidence" value="ECO:0007669"/>
    <property type="project" value="InterPro"/>
</dbReference>
<dbReference type="Proteomes" id="UP000235220">
    <property type="component" value="Chromosome 2"/>
</dbReference>
<keyword evidence="4 5" id="KW-0349">Heme</keyword>
<sequence length="521" mass="59289">MALPLWLMQSWQELQKIPVNPGLLSLLFIFSLLYVFSLIFRSGKTNLPPSPPKLPLIGNLHQLGTLPHRSFQALSKKYGPVMLLHLGHAPTLVVSSPDMAREIMKTHDIVFSNRPRTTAANILFYGCTDIGYAPFGEYWRQAKKICVVELLSPKRVQSFQYVREEEVALLTNMLRESCLKQTSVDLREMFVATSINIIFRCALGQKFGGDSKSKFGQLSRRLSVLQTAFCVGDFFPSLGWIDVLTGLIPNLKSTFKEVDDFLDLLLEEHQTITGDNYEKSNKKDFVDILHQLREDGRLEFELTLDNLKAIVLDMLIGGSDSTSTILEWLMAELIKNPNIMKRAQEEVRRVVGNKLKIDENDINQMDYLKCIIKETFRLHAPLPFLVPRETSARVKFGNYEIPEKTKVFVNTWAIQRDPTVWERPEEFLPERFIDNSIDFKGQDFEFLPFGGGRRGCPGLTFGVAAIEYLIANILCWFDWRLPGANLSGKELDMGEVFGLLLSKKVPLHLVPTLHDSPPSVH</sequence>
<keyword evidence="3 4" id="KW-0408">Iron</keyword>
<proteinExistence type="inferred from homology"/>
<dbReference type="Gene3D" id="1.10.630.10">
    <property type="entry name" value="Cytochrome P450"/>
    <property type="match status" value="1"/>
</dbReference>
<dbReference type="GO" id="GO:0005506">
    <property type="term" value="F:iron ion binding"/>
    <property type="evidence" value="ECO:0007669"/>
    <property type="project" value="InterPro"/>
</dbReference>
<feature type="binding site" description="axial binding residue" evidence="4">
    <location>
        <position position="456"/>
    </location>
    <ligand>
        <name>heme</name>
        <dbReference type="ChEBI" id="CHEBI:30413"/>
    </ligand>
    <ligandPart>
        <name>Fe</name>
        <dbReference type="ChEBI" id="CHEBI:18248"/>
    </ligandPart>
</feature>
<dbReference type="SUPFAM" id="SSF48264">
    <property type="entry name" value="Cytochrome P450"/>
    <property type="match status" value="1"/>
</dbReference>
<dbReference type="InterPro" id="IPR001128">
    <property type="entry name" value="Cyt_P450"/>
</dbReference>
<keyword evidence="6" id="KW-1185">Reference proteome</keyword>
<dbReference type="PRINTS" id="PR00463">
    <property type="entry name" value="EP450I"/>
</dbReference>
<dbReference type="Gramene" id="Jr02_02350_p1">
    <property type="protein sequence ID" value="cds.Jr02_02350_p1"/>
    <property type="gene ID" value="Jr02_02350"/>
</dbReference>
<evidence type="ECO:0000313" key="6">
    <source>
        <dbReference type="Proteomes" id="UP000235220"/>
    </source>
</evidence>
<dbReference type="InterPro" id="IPR017972">
    <property type="entry name" value="Cyt_P450_CS"/>
</dbReference>
<keyword evidence="5" id="KW-0560">Oxidoreductase</keyword>
<reference evidence="7" key="1">
    <citation type="submission" date="2025-08" db="UniProtKB">
        <authorList>
            <consortium name="RefSeq"/>
        </authorList>
    </citation>
    <scope>IDENTIFICATION</scope>
    <source>
        <tissue evidence="7">Leaves</tissue>
    </source>
</reference>
<dbReference type="CDD" id="cd11072">
    <property type="entry name" value="CYP71-like"/>
    <property type="match status" value="1"/>
</dbReference>
<gene>
    <name evidence="7" type="primary">LOC108986004</name>
</gene>
<name>A0A2I4E3S4_JUGRE</name>
<dbReference type="AlphaFoldDB" id="A0A2I4E3S4"/>
<dbReference type="PANTHER" id="PTHR47955">
    <property type="entry name" value="CYTOCHROME P450 FAMILY 71 PROTEIN"/>
    <property type="match status" value="1"/>
</dbReference>
<dbReference type="STRING" id="51240.A0A2I4E3S4"/>
<dbReference type="Pfam" id="PF00067">
    <property type="entry name" value="p450"/>
    <property type="match status" value="1"/>
</dbReference>
<accession>A0A2I4E3S4</accession>
<comment type="cofactor">
    <cofactor evidence="4">
        <name>heme</name>
        <dbReference type="ChEBI" id="CHEBI:30413"/>
    </cofactor>
</comment>
<dbReference type="PANTHER" id="PTHR47955:SF15">
    <property type="entry name" value="CYTOCHROME P450 71A2-LIKE"/>
    <property type="match status" value="1"/>
</dbReference>
<organism evidence="6 7">
    <name type="scientific">Juglans regia</name>
    <name type="common">English walnut</name>
    <dbReference type="NCBI Taxonomy" id="51240"/>
    <lineage>
        <taxon>Eukaryota</taxon>
        <taxon>Viridiplantae</taxon>
        <taxon>Streptophyta</taxon>
        <taxon>Embryophyta</taxon>
        <taxon>Tracheophyta</taxon>
        <taxon>Spermatophyta</taxon>
        <taxon>Magnoliopsida</taxon>
        <taxon>eudicotyledons</taxon>
        <taxon>Gunneridae</taxon>
        <taxon>Pentapetalae</taxon>
        <taxon>rosids</taxon>
        <taxon>fabids</taxon>
        <taxon>Fagales</taxon>
        <taxon>Juglandaceae</taxon>
        <taxon>Juglans</taxon>
    </lineage>
</organism>
<keyword evidence="2 4" id="KW-0479">Metal-binding</keyword>
<dbReference type="InterPro" id="IPR002401">
    <property type="entry name" value="Cyt_P450_E_grp-I"/>
</dbReference>